<dbReference type="GO" id="GO:0003700">
    <property type="term" value="F:DNA-binding transcription factor activity"/>
    <property type="evidence" value="ECO:0007669"/>
    <property type="project" value="TreeGrafter"/>
</dbReference>
<dbReference type="SUPFAM" id="SSF53822">
    <property type="entry name" value="Periplasmic binding protein-like I"/>
    <property type="match status" value="1"/>
</dbReference>
<evidence type="ECO:0000313" key="7">
    <source>
        <dbReference type="Proteomes" id="UP000002432"/>
    </source>
</evidence>
<proteinExistence type="predicted"/>
<dbReference type="KEGG" id="aba:Acid345_0329"/>
<dbReference type="CDD" id="cd01392">
    <property type="entry name" value="HTH_LacI"/>
    <property type="match status" value="1"/>
</dbReference>
<dbReference type="RefSeq" id="WP_011521136.1">
    <property type="nucleotide sequence ID" value="NC_008009.1"/>
</dbReference>
<evidence type="ECO:0000256" key="1">
    <source>
        <dbReference type="ARBA" id="ARBA00022491"/>
    </source>
</evidence>
<dbReference type="InterPro" id="IPR000843">
    <property type="entry name" value="HTH_LacI"/>
</dbReference>
<dbReference type="Pfam" id="PF13377">
    <property type="entry name" value="Peripla_BP_3"/>
    <property type="match status" value="1"/>
</dbReference>
<keyword evidence="3" id="KW-0238">DNA-binding</keyword>
<dbReference type="eggNOG" id="COG1609">
    <property type="taxonomic scope" value="Bacteria"/>
</dbReference>
<dbReference type="HOGENOM" id="CLU_037628_6_1_0"/>
<evidence type="ECO:0000259" key="5">
    <source>
        <dbReference type="PROSITE" id="PS50932"/>
    </source>
</evidence>
<dbReference type="PROSITE" id="PS50932">
    <property type="entry name" value="HTH_LACI_2"/>
    <property type="match status" value="1"/>
</dbReference>
<reference evidence="6 7" key="1">
    <citation type="journal article" date="2009" name="Appl. Environ. Microbiol.">
        <title>Three genomes from the phylum Acidobacteria provide insight into the lifestyles of these microorganisms in soils.</title>
        <authorList>
            <person name="Ward N.L."/>
            <person name="Challacombe J.F."/>
            <person name="Janssen P.H."/>
            <person name="Henrissat B."/>
            <person name="Coutinho P.M."/>
            <person name="Wu M."/>
            <person name="Xie G."/>
            <person name="Haft D.H."/>
            <person name="Sait M."/>
            <person name="Badger J."/>
            <person name="Barabote R.D."/>
            <person name="Bradley B."/>
            <person name="Brettin T.S."/>
            <person name="Brinkac L.M."/>
            <person name="Bruce D."/>
            <person name="Creasy T."/>
            <person name="Daugherty S.C."/>
            <person name="Davidsen T.M."/>
            <person name="DeBoy R.T."/>
            <person name="Detter J.C."/>
            <person name="Dodson R.J."/>
            <person name="Durkin A.S."/>
            <person name="Ganapathy A."/>
            <person name="Gwinn-Giglio M."/>
            <person name="Han C.S."/>
            <person name="Khouri H."/>
            <person name="Kiss H."/>
            <person name="Kothari S.P."/>
            <person name="Madupu R."/>
            <person name="Nelson K.E."/>
            <person name="Nelson W.C."/>
            <person name="Paulsen I."/>
            <person name="Penn K."/>
            <person name="Ren Q."/>
            <person name="Rosovitz M.J."/>
            <person name="Selengut J.D."/>
            <person name="Shrivastava S."/>
            <person name="Sullivan S.A."/>
            <person name="Tapia R."/>
            <person name="Thompson L.S."/>
            <person name="Watkins K.L."/>
            <person name="Yang Q."/>
            <person name="Yu C."/>
            <person name="Zafar N."/>
            <person name="Zhou L."/>
            <person name="Kuske C.R."/>
        </authorList>
    </citation>
    <scope>NUCLEOTIDE SEQUENCE [LARGE SCALE GENOMIC DNA]</scope>
    <source>
        <strain evidence="6 7">Ellin345</strain>
    </source>
</reference>
<evidence type="ECO:0000256" key="3">
    <source>
        <dbReference type="ARBA" id="ARBA00023125"/>
    </source>
</evidence>
<dbReference type="Pfam" id="PF00356">
    <property type="entry name" value="LacI"/>
    <property type="match status" value="1"/>
</dbReference>
<keyword evidence="1" id="KW-0678">Repressor</keyword>
<dbReference type="SUPFAM" id="SSF47413">
    <property type="entry name" value="lambda repressor-like DNA-binding domains"/>
    <property type="match status" value="1"/>
</dbReference>
<keyword evidence="4" id="KW-0804">Transcription</keyword>
<name>Q1IUW6_KORVE</name>
<keyword evidence="2" id="KW-0805">Transcription regulation</keyword>
<evidence type="ECO:0000256" key="4">
    <source>
        <dbReference type="ARBA" id="ARBA00023163"/>
    </source>
</evidence>
<dbReference type="InterPro" id="IPR028082">
    <property type="entry name" value="Peripla_BP_I"/>
</dbReference>
<dbReference type="OrthoDB" id="9796186at2"/>
<evidence type="ECO:0000256" key="2">
    <source>
        <dbReference type="ARBA" id="ARBA00023015"/>
    </source>
</evidence>
<dbReference type="Proteomes" id="UP000002432">
    <property type="component" value="Chromosome"/>
</dbReference>
<keyword evidence="7" id="KW-1185">Reference proteome</keyword>
<dbReference type="SMART" id="SM00354">
    <property type="entry name" value="HTH_LACI"/>
    <property type="match status" value="1"/>
</dbReference>
<dbReference type="Gene3D" id="1.10.260.40">
    <property type="entry name" value="lambda repressor-like DNA-binding domains"/>
    <property type="match status" value="1"/>
</dbReference>
<dbReference type="EMBL" id="CP000360">
    <property type="protein sequence ID" value="ABF39334.1"/>
    <property type="molecule type" value="Genomic_DNA"/>
</dbReference>
<dbReference type="InterPro" id="IPR010982">
    <property type="entry name" value="Lambda_DNA-bd_dom_sf"/>
</dbReference>
<dbReference type="PANTHER" id="PTHR30146">
    <property type="entry name" value="LACI-RELATED TRANSCRIPTIONAL REPRESSOR"/>
    <property type="match status" value="1"/>
</dbReference>
<evidence type="ECO:0000313" key="6">
    <source>
        <dbReference type="EMBL" id="ABF39334.1"/>
    </source>
</evidence>
<dbReference type="CDD" id="cd06267">
    <property type="entry name" value="PBP1_LacI_sugar_binding-like"/>
    <property type="match status" value="1"/>
</dbReference>
<dbReference type="AlphaFoldDB" id="Q1IUW6"/>
<dbReference type="EnsemblBacteria" id="ABF39334">
    <property type="protein sequence ID" value="ABF39334"/>
    <property type="gene ID" value="Acid345_0329"/>
</dbReference>
<dbReference type="GO" id="GO:0000976">
    <property type="term" value="F:transcription cis-regulatory region binding"/>
    <property type="evidence" value="ECO:0007669"/>
    <property type="project" value="TreeGrafter"/>
</dbReference>
<organism evidence="6 7">
    <name type="scientific">Koribacter versatilis (strain Ellin345)</name>
    <dbReference type="NCBI Taxonomy" id="204669"/>
    <lineage>
        <taxon>Bacteria</taxon>
        <taxon>Pseudomonadati</taxon>
        <taxon>Acidobacteriota</taxon>
        <taxon>Terriglobia</taxon>
        <taxon>Terriglobales</taxon>
        <taxon>Candidatus Korobacteraceae</taxon>
        <taxon>Candidatus Korobacter</taxon>
    </lineage>
</organism>
<gene>
    <name evidence="6" type="ordered locus">Acid345_0329</name>
</gene>
<dbReference type="PANTHER" id="PTHR30146:SF148">
    <property type="entry name" value="HTH-TYPE TRANSCRIPTIONAL REPRESSOR PURR-RELATED"/>
    <property type="match status" value="1"/>
</dbReference>
<dbReference type="InterPro" id="IPR046335">
    <property type="entry name" value="LacI/GalR-like_sensor"/>
</dbReference>
<dbReference type="Gene3D" id="3.40.50.2300">
    <property type="match status" value="2"/>
</dbReference>
<sequence length="347" mass="38816">MDIREIAKRAKVSTATVSRTINRVPTVDPKLAKRVWRVVDELGYFPNTQARALVSGRSRILGLVVSEITNPFFPEIVQVFENIAVQNNYEILLTSTGHDPVRMEIAVRRMIEHRVEGVALMTFGMEESLLENLKRRKIPMVIVDVGPPRPLVSNIRVDYQHGIRQAVQHLAALRHHRIAFISGPLRLPSARARLDAFKNAMHELDLPAHDELWVEGTHTIEGGVEAAGRLLSLPSRPTAIMCSNDMTALGVMRKSHELGIHIPHDLSLIGFDNIHISEFVLPPLTTIEMSQAELATLAFNALLAELQRKTPNPNGTEYALETHLILRESTARPKQEADNAKKKKAAR</sequence>
<protein>
    <submittedName>
        <fullName evidence="6">Transcriptional regulator, LacI family</fullName>
    </submittedName>
</protein>
<dbReference type="STRING" id="204669.Acid345_0329"/>
<accession>Q1IUW6</accession>
<feature type="domain" description="HTH lacI-type" evidence="5">
    <location>
        <begin position="1"/>
        <end position="55"/>
    </location>
</feature>